<protein>
    <recommendedName>
        <fullName evidence="8">Cell division protein FtsQ</fullName>
    </recommendedName>
</protein>
<keyword evidence="2 8" id="KW-1003">Cell membrane</keyword>
<keyword evidence="5 8" id="KW-1133">Transmembrane helix</keyword>
<feature type="domain" description="POTRA" evidence="9">
    <location>
        <begin position="32"/>
        <end position="100"/>
    </location>
</feature>
<keyword evidence="7 8" id="KW-0131">Cell cycle</keyword>
<evidence type="ECO:0000256" key="2">
    <source>
        <dbReference type="ARBA" id="ARBA00022475"/>
    </source>
</evidence>
<dbReference type="GO" id="GO:0043093">
    <property type="term" value="P:FtsZ-dependent cytokinesis"/>
    <property type="evidence" value="ECO:0007669"/>
    <property type="project" value="UniProtKB-UniRule"/>
</dbReference>
<keyword evidence="11" id="KW-1185">Reference proteome</keyword>
<evidence type="ECO:0000259" key="9">
    <source>
        <dbReference type="PROSITE" id="PS51779"/>
    </source>
</evidence>
<keyword evidence="3 8" id="KW-0132">Cell division</keyword>
<dbReference type="Pfam" id="PF08478">
    <property type="entry name" value="POTRA_1"/>
    <property type="match status" value="1"/>
</dbReference>
<keyword evidence="6 8" id="KW-0472">Membrane</keyword>
<organism evidence="10 11">
    <name type="scientific">Sphaerisporangium rufum</name>
    <dbReference type="NCBI Taxonomy" id="1381558"/>
    <lineage>
        <taxon>Bacteria</taxon>
        <taxon>Bacillati</taxon>
        <taxon>Actinomycetota</taxon>
        <taxon>Actinomycetes</taxon>
        <taxon>Streptosporangiales</taxon>
        <taxon>Streptosporangiaceae</taxon>
        <taxon>Sphaerisporangium</taxon>
    </lineage>
</organism>
<reference evidence="10" key="1">
    <citation type="submission" date="2021-01" db="EMBL/GenBank/DDBJ databases">
        <title>Whole genome shotgun sequence of Sphaerisporangium rufum NBRC 109079.</title>
        <authorList>
            <person name="Komaki H."/>
            <person name="Tamura T."/>
        </authorList>
    </citation>
    <scope>NUCLEOTIDE SEQUENCE</scope>
    <source>
        <strain evidence="10">NBRC 109079</strain>
    </source>
</reference>
<dbReference type="PROSITE" id="PS51779">
    <property type="entry name" value="POTRA"/>
    <property type="match status" value="1"/>
</dbReference>
<comment type="caution">
    <text evidence="10">The sequence shown here is derived from an EMBL/GenBank/DDBJ whole genome shotgun (WGS) entry which is preliminary data.</text>
</comment>
<dbReference type="PANTHER" id="PTHR37820:SF1">
    <property type="entry name" value="CELL DIVISION PROTEIN FTSQ"/>
    <property type="match status" value="1"/>
</dbReference>
<dbReference type="InterPro" id="IPR026579">
    <property type="entry name" value="FtsQ"/>
</dbReference>
<name>A0A919V001_9ACTN</name>
<dbReference type="EMBL" id="BOOU01000029">
    <property type="protein sequence ID" value="GII76842.1"/>
    <property type="molecule type" value="Genomic_DNA"/>
</dbReference>
<evidence type="ECO:0000256" key="1">
    <source>
        <dbReference type="ARBA" id="ARBA00004370"/>
    </source>
</evidence>
<sequence length="223" mass="23160">MSPTAWRTVLAVLLSCGVVGAAGWLVFYSPVLGVRDVAVTGNAVLADAEIRRAAAVRAGQPLATVDLATVRRRIAALPRVRSARVERDWPGTLRVRVVERRAVALVGQGGRSAVVDRDGVVIELRDPPPPGLPTVRVARFAAGDPATGAALAVAAELPPGLIRLVSVVHAVSARDVTLNLHDGRTILWGGAERTRTKARVASVLLGGPGRTIDVSAPGAAAVR</sequence>
<evidence type="ECO:0000256" key="8">
    <source>
        <dbReference type="HAMAP-Rule" id="MF_00911"/>
    </source>
</evidence>
<comment type="function">
    <text evidence="8">Essential cell division protein.</text>
</comment>
<gene>
    <name evidence="8" type="primary">ftsQ</name>
    <name evidence="10" type="ORF">Sru01_18240</name>
</gene>
<accession>A0A919V001</accession>
<dbReference type="InterPro" id="IPR050487">
    <property type="entry name" value="FtsQ_DivIB"/>
</dbReference>
<dbReference type="GO" id="GO:0005886">
    <property type="term" value="C:plasma membrane"/>
    <property type="evidence" value="ECO:0007669"/>
    <property type="project" value="UniProtKB-SubCell"/>
</dbReference>
<dbReference type="Gene3D" id="3.10.20.310">
    <property type="entry name" value="membrane protein fhac"/>
    <property type="match status" value="1"/>
</dbReference>
<dbReference type="GO" id="GO:0090529">
    <property type="term" value="P:cell septum assembly"/>
    <property type="evidence" value="ECO:0007669"/>
    <property type="project" value="InterPro"/>
</dbReference>
<dbReference type="InterPro" id="IPR034746">
    <property type="entry name" value="POTRA"/>
</dbReference>
<evidence type="ECO:0000256" key="3">
    <source>
        <dbReference type="ARBA" id="ARBA00022618"/>
    </source>
</evidence>
<dbReference type="InterPro" id="IPR005548">
    <property type="entry name" value="Cell_div_FtsQ/DivIB_C"/>
</dbReference>
<evidence type="ECO:0000256" key="4">
    <source>
        <dbReference type="ARBA" id="ARBA00022692"/>
    </source>
</evidence>
<proteinExistence type="inferred from homology"/>
<comment type="subcellular location">
    <subcellularLocation>
        <location evidence="8">Cell membrane</location>
        <topology evidence="8">Single-pass type II membrane protein</topology>
    </subcellularLocation>
    <subcellularLocation>
        <location evidence="1">Membrane</location>
    </subcellularLocation>
    <text evidence="8">Localizes to the division septum.</text>
</comment>
<evidence type="ECO:0000256" key="5">
    <source>
        <dbReference type="ARBA" id="ARBA00022989"/>
    </source>
</evidence>
<comment type="similarity">
    <text evidence="8">Belongs to the FtsQ/DivIB family. FtsQ subfamily.</text>
</comment>
<dbReference type="GO" id="GO:0032153">
    <property type="term" value="C:cell division site"/>
    <property type="evidence" value="ECO:0007669"/>
    <property type="project" value="UniProtKB-UniRule"/>
</dbReference>
<dbReference type="PANTHER" id="PTHR37820">
    <property type="entry name" value="CELL DIVISION PROTEIN DIVIB"/>
    <property type="match status" value="1"/>
</dbReference>
<evidence type="ECO:0000256" key="6">
    <source>
        <dbReference type="ARBA" id="ARBA00023136"/>
    </source>
</evidence>
<evidence type="ECO:0000256" key="7">
    <source>
        <dbReference type="ARBA" id="ARBA00023306"/>
    </source>
</evidence>
<dbReference type="AlphaFoldDB" id="A0A919V001"/>
<dbReference type="InterPro" id="IPR013685">
    <property type="entry name" value="POTRA_FtsQ_type"/>
</dbReference>
<dbReference type="Pfam" id="PF03799">
    <property type="entry name" value="FtsQ_DivIB_C"/>
    <property type="match status" value="1"/>
</dbReference>
<keyword evidence="4 8" id="KW-0812">Transmembrane</keyword>
<dbReference type="RefSeq" id="WP_203983459.1">
    <property type="nucleotide sequence ID" value="NZ_BOOU01000029.1"/>
</dbReference>
<evidence type="ECO:0000313" key="11">
    <source>
        <dbReference type="Proteomes" id="UP000655287"/>
    </source>
</evidence>
<dbReference type="Proteomes" id="UP000655287">
    <property type="component" value="Unassembled WGS sequence"/>
</dbReference>
<dbReference type="HAMAP" id="MF_00911">
    <property type="entry name" value="FtsQ_subfam"/>
    <property type="match status" value="1"/>
</dbReference>
<evidence type="ECO:0000313" key="10">
    <source>
        <dbReference type="EMBL" id="GII76842.1"/>
    </source>
</evidence>